<evidence type="ECO:0000313" key="9">
    <source>
        <dbReference type="Proteomes" id="UP000030185"/>
    </source>
</evidence>
<evidence type="ECO:0000256" key="1">
    <source>
        <dbReference type="ARBA" id="ARBA00002607"/>
    </source>
</evidence>
<dbReference type="InterPro" id="IPR020904">
    <property type="entry name" value="Sc_DH/Rdtase_CS"/>
</dbReference>
<evidence type="ECO:0000256" key="2">
    <source>
        <dbReference type="ARBA" id="ARBA00006484"/>
    </source>
</evidence>
<dbReference type="FunFam" id="3.40.50.720:FF:000115">
    <property type="entry name" value="3-oxoacyl-[acyl-carrier-protein] reductase FabG"/>
    <property type="match status" value="1"/>
</dbReference>
<protein>
    <recommendedName>
        <fullName evidence="3">3-oxoacyl-[acyl-carrier-protein] reductase FabG</fullName>
    </recommendedName>
    <alternativeName>
        <fullName evidence="6">Beta-ketoacyl-ACP reductase</fullName>
    </alternativeName>
</protein>
<accession>A0A098LJK4</accession>
<comment type="similarity">
    <text evidence="2">Belongs to the short-chain dehydrogenases/reductases (SDR) family.</text>
</comment>
<dbReference type="InterPro" id="IPR036291">
    <property type="entry name" value="NAD(P)-bd_dom_sf"/>
</dbReference>
<dbReference type="STRING" id="153721.MYP_3899"/>
<proteinExistence type="inferred from homology"/>
<name>A0A098LJK4_9BACT</name>
<comment type="function">
    <text evidence="1">Catalyzes the NADPH-dependent reduction of beta-ketoacyl-ACP substrates to beta-hydroxyacyl-ACP products, the first reductive step in the elongation cycle of fatty acid biosynthesis.</text>
</comment>
<dbReference type="NCBIfam" id="NF005559">
    <property type="entry name" value="PRK07231.1"/>
    <property type="match status" value="1"/>
</dbReference>
<dbReference type="Pfam" id="PF13561">
    <property type="entry name" value="adh_short_C2"/>
    <property type="match status" value="1"/>
</dbReference>
<dbReference type="PRINTS" id="PR00080">
    <property type="entry name" value="SDRFAMILY"/>
</dbReference>
<evidence type="ECO:0000313" key="8">
    <source>
        <dbReference type="EMBL" id="GAL86669.1"/>
    </source>
</evidence>
<sequence>MKKLEGKVSIITGGAQGIGKKTVERFSSEGSSVIIWDIDIEKGKETLKEIKENGMEDVTFMEVDTTRFAQVEEAARSVFASRGQIDILINNAGITRDAASLNMSKEQWQQVIDLNLTGVFNCTKAIAPYMVQKQFGRIINTSSLVGIYSNFGQANYAAAKSGLVGITKVWARELSRHGITVNAVTPGFIETESLKNVPEKIVKSIKDKIPVGRLGKPEDVSNAYIFLASEESSYISGSVLTIDGGFVS</sequence>
<evidence type="ECO:0000256" key="5">
    <source>
        <dbReference type="ARBA" id="ARBA00023002"/>
    </source>
</evidence>
<dbReference type="PANTHER" id="PTHR42760">
    <property type="entry name" value="SHORT-CHAIN DEHYDROGENASES/REDUCTASES FAMILY MEMBER"/>
    <property type="match status" value="1"/>
</dbReference>
<comment type="caution">
    <text evidence="8">The sequence shown here is derived from an EMBL/GenBank/DDBJ whole genome shotgun (WGS) entry which is preliminary data.</text>
</comment>
<reference evidence="8 9" key="1">
    <citation type="submission" date="2014-09" db="EMBL/GenBank/DDBJ databases">
        <title>Sporocytophaga myxococcoides PG-01 genome sequencing.</title>
        <authorList>
            <person name="Liu L."/>
            <person name="Gao P.J."/>
            <person name="Chen G.J."/>
            <person name="Wang L.S."/>
        </authorList>
    </citation>
    <scope>NUCLEOTIDE SEQUENCE [LARGE SCALE GENOMIC DNA]</scope>
    <source>
        <strain evidence="8 9">PG-01</strain>
    </source>
</reference>
<comment type="catalytic activity">
    <reaction evidence="7">
        <text>a (3R)-hydroxyacyl-[ACP] + NADP(+) = a 3-oxoacyl-[ACP] + NADPH + H(+)</text>
        <dbReference type="Rhea" id="RHEA:17397"/>
        <dbReference type="Rhea" id="RHEA-COMP:9916"/>
        <dbReference type="Rhea" id="RHEA-COMP:9945"/>
        <dbReference type="ChEBI" id="CHEBI:15378"/>
        <dbReference type="ChEBI" id="CHEBI:57783"/>
        <dbReference type="ChEBI" id="CHEBI:58349"/>
        <dbReference type="ChEBI" id="CHEBI:78776"/>
        <dbReference type="ChEBI" id="CHEBI:78827"/>
        <dbReference type="EC" id="1.1.1.100"/>
    </reaction>
</comment>
<keyword evidence="9" id="KW-1185">Reference proteome</keyword>
<dbReference type="SUPFAM" id="SSF51735">
    <property type="entry name" value="NAD(P)-binding Rossmann-fold domains"/>
    <property type="match status" value="1"/>
</dbReference>
<evidence type="ECO:0000256" key="6">
    <source>
        <dbReference type="ARBA" id="ARBA00029899"/>
    </source>
</evidence>
<dbReference type="PRINTS" id="PR00081">
    <property type="entry name" value="GDHRDH"/>
</dbReference>
<dbReference type="Proteomes" id="UP000030185">
    <property type="component" value="Unassembled WGS sequence"/>
</dbReference>
<gene>
    <name evidence="8" type="ORF">MYP_3899</name>
</gene>
<dbReference type="RefSeq" id="WP_045467015.1">
    <property type="nucleotide sequence ID" value="NZ_BBLT01000009.1"/>
</dbReference>
<dbReference type="PANTHER" id="PTHR42760:SF133">
    <property type="entry name" value="3-OXOACYL-[ACYL-CARRIER-PROTEIN] REDUCTASE"/>
    <property type="match status" value="1"/>
</dbReference>
<dbReference type="GO" id="GO:0004316">
    <property type="term" value="F:3-oxoacyl-[acyl-carrier-protein] reductase (NADPH) activity"/>
    <property type="evidence" value="ECO:0007669"/>
    <property type="project" value="UniProtKB-EC"/>
</dbReference>
<dbReference type="AlphaFoldDB" id="A0A098LJK4"/>
<keyword evidence="4" id="KW-0521">NADP</keyword>
<dbReference type="OrthoDB" id="9788235at2"/>
<organism evidence="8 9">
    <name type="scientific">Sporocytophaga myxococcoides</name>
    <dbReference type="NCBI Taxonomy" id="153721"/>
    <lineage>
        <taxon>Bacteria</taxon>
        <taxon>Pseudomonadati</taxon>
        <taxon>Bacteroidota</taxon>
        <taxon>Cytophagia</taxon>
        <taxon>Cytophagales</taxon>
        <taxon>Cytophagaceae</taxon>
        <taxon>Sporocytophaga</taxon>
    </lineage>
</organism>
<dbReference type="eggNOG" id="COG1028">
    <property type="taxonomic scope" value="Bacteria"/>
</dbReference>
<evidence type="ECO:0000256" key="3">
    <source>
        <dbReference type="ARBA" id="ARBA00017650"/>
    </source>
</evidence>
<evidence type="ECO:0000256" key="7">
    <source>
        <dbReference type="ARBA" id="ARBA00048508"/>
    </source>
</evidence>
<dbReference type="PROSITE" id="PS00061">
    <property type="entry name" value="ADH_SHORT"/>
    <property type="match status" value="1"/>
</dbReference>
<dbReference type="Gene3D" id="3.40.50.720">
    <property type="entry name" value="NAD(P)-binding Rossmann-like Domain"/>
    <property type="match status" value="1"/>
</dbReference>
<keyword evidence="5" id="KW-0560">Oxidoreductase</keyword>
<evidence type="ECO:0000256" key="4">
    <source>
        <dbReference type="ARBA" id="ARBA00022857"/>
    </source>
</evidence>
<dbReference type="InterPro" id="IPR002347">
    <property type="entry name" value="SDR_fam"/>
</dbReference>
<dbReference type="EMBL" id="BBLT01000009">
    <property type="protein sequence ID" value="GAL86669.1"/>
    <property type="molecule type" value="Genomic_DNA"/>
</dbReference>
<dbReference type="NCBIfam" id="NF009466">
    <property type="entry name" value="PRK12826.1-2"/>
    <property type="match status" value="1"/>
</dbReference>